<gene>
    <name evidence="3" type="ORF">JIG36_23955</name>
</gene>
<proteinExistence type="predicted"/>
<name>A0ABS2AFL1_9ACTN</name>
<dbReference type="PROSITE" id="PS51841">
    <property type="entry name" value="LTD"/>
    <property type="match status" value="1"/>
</dbReference>
<comment type="caution">
    <text evidence="3">The sequence shown here is derived from an EMBL/GenBank/DDBJ whole genome shotgun (WGS) entry which is preliminary data.</text>
</comment>
<keyword evidence="4" id="KW-1185">Reference proteome</keyword>
<evidence type="ECO:0000256" key="1">
    <source>
        <dbReference type="SAM" id="SignalP"/>
    </source>
</evidence>
<feature type="chain" id="PRO_5047329012" evidence="1">
    <location>
        <begin position="25"/>
        <end position="147"/>
    </location>
</feature>
<dbReference type="Gene3D" id="2.60.40.1260">
    <property type="entry name" value="Lamin Tail domain"/>
    <property type="match status" value="1"/>
</dbReference>
<dbReference type="InterPro" id="IPR001322">
    <property type="entry name" value="Lamin_tail_dom"/>
</dbReference>
<protein>
    <submittedName>
        <fullName evidence="3">Lamin tail domain-containing protein</fullName>
    </submittedName>
</protein>
<feature type="signal peptide" evidence="1">
    <location>
        <begin position="1"/>
        <end position="24"/>
    </location>
</feature>
<dbReference type="InterPro" id="IPR036415">
    <property type="entry name" value="Lamin_tail_dom_sf"/>
</dbReference>
<sequence length="147" mass="15830">MRKLLVPPAVVAAVLGFGAAPASAVTKPVLFTYVYVDSPGTDNRTNTSLNQEYFKLTNQLDRPVSLKDWSVKDAAGKVIKFGAITLPRKGTFTVHTGKGTQGSPAGHFYWGSGNYIWNNTGDTATLRSPSGATMDTCTWKKVVTTRC</sequence>
<feature type="domain" description="LTD" evidence="2">
    <location>
        <begin position="16"/>
        <end position="146"/>
    </location>
</feature>
<dbReference type="SUPFAM" id="SSF74853">
    <property type="entry name" value="Lamin A/C globular tail domain"/>
    <property type="match status" value="1"/>
</dbReference>
<dbReference type="RefSeq" id="WP_203378600.1">
    <property type="nucleotide sequence ID" value="NZ_JAENHP010000007.1"/>
</dbReference>
<evidence type="ECO:0000313" key="3">
    <source>
        <dbReference type="EMBL" id="MBM2618615.1"/>
    </source>
</evidence>
<dbReference type="Proteomes" id="UP000632138">
    <property type="component" value="Unassembled WGS sequence"/>
</dbReference>
<keyword evidence="1" id="KW-0732">Signal</keyword>
<reference evidence="3 4" key="1">
    <citation type="submission" date="2021-01" db="EMBL/GenBank/DDBJ databases">
        <title>Actinoplanes sp. nov. LDG1-06 isolated from lichen.</title>
        <authorList>
            <person name="Saeng-In P."/>
            <person name="Phongsopitanun W."/>
            <person name="Kanchanasin P."/>
            <person name="Yuki M."/>
            <person name="Kudo T."/>
            <person name="Ohkuma M."/>
            <person name="Tanasupawat S."/>
        </authorList>
    </citation>
    <scope>NUCLEOTIDE SEQUENCE [LARGE SCALE GENOMIC DNA]</scope>
    <source>
        <strain evidence="3 4">LDG1-06</strain>
    </source>
</reference>
<dbReference type="EMBL" id="JAENHP010000007">
    <property type="protein sequence ID" value="MBM2618615.1"/>
    <property type="molecule type" value="Genomic_DNA"/>
</dbReference>
<dbReference type="Pfam" id="PF00932">
    <property type="entry name" value="LTD"/>
    <property type="match status" value="1"/>
</dbReference>
<organism evidence="3 4">
    <name type="scientific">Paractinoplanes ovalisporus</name>
    <dbReference type="NCBI Taxonomy" id="2810368"/>
    <lineage>
        <taxon>Bacteria</taxon>
        <taxon>Bacillati</taxon>
        <taxon>Actinomycetota</taxon>
        <taxon>Actinomycetes</taxon>
        <taxon>Micromonosporales</taxon>
        <taxon>Micromonosporaceae</taxon>
        <taxon>Paractinoplanes</taxon>
    </lineage>
</organism>
<evidence type="ECO:0000259" key="2">
    <source>
        <dbReference type="PROSITE" id="PS51841"/>
    </source>
</evidence>
<accession>A0ABS2AFL1</accession>
<evidence type="ECO:0000313" key="4">
    <source>
        <dbReference type="Proteomes" id="UP000632138"/>
    </source>
</evidence>